<name>A0ABT2D5S4_9BURK</name>
<gene>
    <name evidence="2" type="ORF">NX778_21735</name>
</gene>
<evidence type="ECO:0000313" key="3">
    <source>
        <dbReference type="Proteomes" id="UP001204621"/>
    </source>
</evidence>
<proteinExistence type="predicted"/>
<comment type="caution">
    <text evidence="2">The sequence shown here is derived from an EMBL/GenBank/DDBJ whole genome shotgun (WGS) entry which is preliminary data.</text>
</comment>
<keyword evidence="1" id="KW-0472">Membrane</keyword>
<feature type="transmembrane region" description="Helical" evidence="1">
    <location>
        <begin position="94"/>
        <end position="113"/>
    </location>
</feature>
<reference evidence="2 3" key="1">
    <citation type="submission" date="2022-08" db="EMBL/GenBank/DDBJ databases">
        <title>Reclassification of Massilia species as members of the genera Telluria, Duganella, Pseudoduganella, Mokoshia gen. nov. and Zemynaea gen. nov. using orthogonal and non-orthogonal genome-based approaches.</title>
        <authorList>
            <person name="Bowman J.P."/>
        </authorList>
    </citation>
    <scope>NUCLEOTIDE SEQUENCE [LARGE SCALE GENOMIC DNA]</scope>
    <source>
        <strain evidence="2 3">JCM 31606</strain>
    </source>
</reference>
<protein>
    <submittedName>
        <fullName evidence="2">Uncharacterized protein</fullName>
    </submittedName>
</protein>
<accession>A0ABT2D5S4</accession>
<evidence type="ECO:0000313" key="2">
    <source>
        <dbReference type="EMBL" id="MCS0660698.1"/>
    </source>
</evidence>
<keyword evidence="3" id="KW-1185">Reference proteome</keyword>
<dbReference type="Proteomes" id="UP001204621">
    <property type="component" value="Unassembled WGS sequence"/>
</dbReference>
<keyword evidence="1" id="KW-0812">Transmembrane</keyword>
<dbReference type="RefSeq" id="WP_258813891.1">
    <property type="nucleotide sequence ID" value="NZ_JANUGU010000009.1"/>
</dbReference>
<keyword evidence="1" id="KW-1133">Transmembrane helix</keyword>
<feature type="transmembrane region" description="Helical" evidence="1">
    <location>
        <begin position="12"/>
        <end position="41"/>
    </location>
</feature>
<evidence type="ECO:0000256" key="1">
    <source>
        <dbReference type="SAM" id="Phobius"/>
    </source>
</evidence>
<sequence length="124" mass="12900">MRTLAIIQSIFAAAFVLFGLVALFGIGITGLLFLVPGVLFAATAAVAQEKSRASMAVALVADAPLAYLAVRKLEVLLTAQTTGVQLLGVGPLDYLVPSLALTLIGVGTIALALDWRALRSSSWF</sequence>
<dbReference type="EMBL" id="JANUGU010000009">
    <property type="protein sequence ID" value="MCS0660698.1"/>
    <property type="molecule type" value="Genomic_DNA"/>
</dbReference>
<organism evidence="2 3">
    <name type="scientific">Massilia terrae</name>
    <dbReference type="NCBI Taxonomy" id="1811224"/>
    <lineage>
        <taxon>Bacteria</taxon>
        <taxon>Pseudomonadati</taxon>
        <taxon>Pseudomonadota</taxon>
        <taxon>Betaproteobacteria</taxon>
        <taxon>Burkholderiales</taxon>
        <taxon>Oxalobacteraceae</taxon>
        <taxon>Telluria group</taxon>
        <taxon>Massilia</taxon>
    </lineage>
</organism>